<dbReference type="Pfam" id="PF12796">
    <property type="entry name" value="Ank_2"/>
    <property type="match status" value="2"/>
</dbReference>
<dbReference type="InterPro" id="IPR051226">
    <property type="entry name" value="PP1_Regulatory_Subunit"/>
</dbReference>
<accession>A0A2A3E5A9</accession>
<sequence>MSLESRSSSALFKRAEQLKRWEQSETNREPTQPRQIARKIKFSADCVFLAACAAGDKEEVVRLLQKGADINTGNVDGLTALHQACINDDLDMVEFLVEKGADINCGDNEGWTPLHATASCGFISIAKYLIEKGCNLAAVNYDGQLALDIAESVEMEDMLQQHITRCDVNAQDFDGWTPLHAAAHWGQLEACELLVENFCNMDIKNYADQTAFDIADTNILSALEELKAKQQLWMKDHPQIINKKQSTVPKKRFFCKSILLTLTAICISCNNAAWTEATRETDMEESDGEGESETSSDSHSSTYSNQSDKSNESNHSPCLTDDEKKNRANREETSSRNTSSTIDTSKVPNQAPIMPPKQQTDNEEGIIPSWRRSGSFRNRVQNTETTHTLSSKPDVVLTRTHSFETDEKFYEQYLALRARIKAFSCPTLHCCNAATPTYTNTTTRSASLRETHRRKEAKLNLELSRLPQGSNTLSPTSTSKTIVSSTLPTTTTATTTATTTTTTTSPIPTNQIRSIFTKSKFIHSYLHRAMSIWLSSVQPVEATTTNNSVAVPGTPTTPGGSKLSPGNIFKNFFKWVLNT</sequence>
<dbReference type="InterPro" id="IPR036770">
    <property type="entry name" value="Ankyrin_rpt-contain_sf"/>
</dbReference>
<keyword evidence="3" id="KW-0677">Repeat</keyword>
<dbReference type="PROSITE" id="PS50088">
    <property type="entry name" value="ANK_REPEAT"/>
    <property type="match status" value="3"/>
</dbReference>
<keyword evidence="9" id="KW-1185">Reference proteome</keyword>
<dbReference type="GO" id="GO:0004857">
    <property type="term" value="F:enzyme inhibitor activity"/>
    <property type="evidence" value="ECO:0007669"/>
    <property type="project" value="TreeGrafter"/>
</dbReference>
<protein>
    <submittedName>
        <fullName evidence="8">Protein phosphatase 1 regulatory subunit 12A</fullName>
    </submittedName>
</protein>
<dbReference type="FunFam" id="1.25.40.20:FF:000007">
    <property type="entry name" value="Phosphatase 1 regulatory subunit 12A"/>
    <property type="match status" value="1"/>
</dbReference>
<evidence type="ECO:0000256" key="6">
    <source>
        <dbReference type="PROSITE-ProRule" id="PRU00023"/>
    </source>
</evidence>
<feature type="repeat" description="ANK" evidence="6">
    <location>
        <begin position="76"/>
        <end position="108"/>
    </location>
</feature>
<dbReference type="EMBL" id="KZ288386">
    <property type="protein sequence ID" value="PBC26472.1"/>
    <property type="molecule type" value="Genomic_DNA"/>
</dbReference>
<feature type="compositionally biased region" description="Basic and acidic residues" evidence="7">
    <location>
        <begin position="321"/>
        <end position="334"/>
    </location>
</feature>
<keyword evidence="2" id="KW-0217">Developmental protein</keyword>
<evidence type="ECO:0000256" key="7">
    <source>
        <dbReference type="SAM" id="MobiDB-lite"/>
    </source>
</evidence>
<feature type="compositionally biased region" description="Acidic residues" evidence="7">
    <location>
        <begin position="282"/>
        <end position="294"/>
    </location>
</feature>
<dbReference type="Proteomes" id="UP000242457">
    <property type="component" value="Unassembled WGS sequence"/>
</dbReference>
<name>A0A2A3E5A9_APICC</name>
<feature type="region of interest" description="Disordered" evidence="7">
    <location>
        <begin position="467"/>
        <end position="486"/>
    </location>
</feature>
<keyword evidence="4" id="KW-0963">Cytoplasm</keyword>
<feature type="compositionally biased region" description="Polar residues" evidence="7">
    <location>
        <begin position="305"/>
        <end position="317"/>
    </location>
</feature>
<dbReference type="Gene3D" id="1.25.40.20">
    <property type="entry name" value="Ankyrin repeat-containing domain"/>
    <property type="match status" value="2"/>
</dbReference>
<evidence type="ECO:0000256" key="3">
    <source>
        <dbReference type="ARBA" id="ARBA00022737"/>
    </source>
</evidence>
<proteinExistence type="inferred from homology"/>
<comment type="subcellular location">
    <subcellularLocation>
        <location evidence="1">Cytoplasm</location>
        <location evidence="1">Cytoskeleton</location>
    </subcellularLocation>
</comment>
<evidence type="ECO:0000256" key="2">
    <source>
        <dbReference type="ARBA" id="ARBA00022473"/>
    </source>
</evidence>
<dbReference type="InterPro" id="IPR002110">
    <property type="entry name" value="Ankyrin_rpt"/>
</dbReference>
<dbReference type="PANTHER" id="PTHR24179:SF21">
    <property type="entry name" value="MYOSIN BINDING SUBUNIT, ISOFORM O"/>
    <property type="match status" value="1"/>
</dbReference>
<dbReference type="OrthoDB" id="19014at2759"/>
<organism evidence="8 9">
    <name type="scientific">Apis cerana cerana</name>
    <name type="common">Oriental honeybee</name>
    <dbReference type="NCBI Taxonomy" id="94128"/>
    <lineage>
        <taxon>Eukaryota</taxon>
        <taxon>Metazoa</taxon>
        <taxon>Ecdysozoa</taxon>
        <taxon>Arthropoda</taxon>
        <taxon>Hexapoda</taxon>
        <taxon>Insecta</taxon>
        <taxon>Pterygota</taxon>
        <taxon>Neoptera</taxon>
        <taxon>Endopterygota</taxon>
        <taxon>Hymenoptera</taxon>
        <taxon>Apocrita</taxon>
        <taxon>Aculeata</taxon>
        <taxon>Apoidea</taxon>
        <taxon>Anthophila</taxon>
        <taxon>Apidae</taxon>
        <taxon>Apis</taxon>
    </lineage>
</organism>
<dbReference type="SMART" id="SM00248">
    <property type="entry name" value="ANK"/>
    <property type="match status" value="4"/>
</dbReference>
<feature type="compositionally biased region" description="Low complexity" evidence="7">
    <location>
        <begin position="295"/>
        <end position="304"/>
    </location>
</feature>
<reference evidence="8 9" key="1">
    <citation type="submission" date="2014-07" db="EMBL/GenBank/DDBJ databases">
        <title>Genomic and transcriptomic analysis on Apis cerana provide comprehensive insights into honey bee biology.</title>
        <authorList>
            <person name="Diao Q."/>
            <person name="Sun L."/>
            <person name="Zheng H."/>
            <person name="Zheng H."/>
            <person name="Xu S."/>
            <person name="Wang S."/>
            <person name="Zeng Z."/>
            <person name="Hu F."/>
            <person name="Su S."/>
            <person name="Wu J."/>
        </authorList>
    </citation>
    <scope>NUCLEOTIDE SEQUENCE [LARGE SCALE GENOMIC DNA]</scope>
    <source>
        <tissue evidence="8">Pupae without intestine</tissue>
    </source>
</reference>
<feature type="region of interest" description="Disordered" evidence="7">
    <location>
        <begin position="278"/>
        <end position="376"/>
    </location>
</feature>
<keyword evidence="4" id="KW-0206">Cytoskeleton</keyword>
<dbReference type="GO" id="GO:0005856">
    <property type="term" value="C:cytoskeleton"/>
    <property type="evidence" value="ECO:0007669"/>
    <property type="project" value="UniProtKB-SubCell"/>
</dbReference>
<dbReference type="SUPFAM" id="SSF48403">
    <property type="entry name" value="Ankyrin repeat"/>
    <property type="match status" value="1"/>
</dbReference>
<dbReference type="STRING" id="94128.A0A2A3E5A9"/>
<dbReference type="AlphaFoldDB" id="A0A2A3E5A9"/>
<keyword evidence="6" id="KW-0040">ANK repeat</keyword>
<evidence type="ECO:0000313" key="9">
    <source>
        <dbReference type="Proteomes" id="UP000242457"/>
    </source>
</evidence>
<gene>
    <name evidence="8" type="ORF">APICC_04260</name>
</gene>
<evidence type="ECO:0000256" key="4">
    <source>
        <dbReference type="ARBA" id="ARBA00023212"/>
    </source>
</evidence>
<evidence type="ECO:0000256" key="1">
    <source>
        <dbReference type="ARBA" id="ARBA00004245"/>
    </source>
</evidence>
<dbReference type="GO" id="GO:0005737">
    <property type="term" value="C:cytoplasm"/>
    <property type="evidence" value="ECO:0007669"/>
    <property type="project" value="TreeGrafter"/>
</dbReference>
<feature type="repeat" description="ANK" evidence="6">
    <location>
        <begin position="109"/>
        <end position="141"/>
    </location>
</feature>
<comment type="similarity">
    <text evidence="5">Belongs to the NRARP family.</text>
</comment>
<feature type="repeat" description="ANK" evidence="6">
    <location>
        <begin position="174"/>
        <end position="206"/>
    </location>
</feature>
<evidence type="ECO:0000256" key="5">
    <source>
        <dbReference type="ARBA" id="ARBA00038386"/>
    </source>
</evidence>
<dbReference type="PROSITE" id="PS50297">
    <property type="entry name" value="ANK_REP_REGION"/>
    <property type="match status" value="3"/>
</dbReference>
<dbReference type="GO" id="GO:0019208">
    <property type="term" value="F:phosphatase regulator activity"/>
    <property type="evidence" value="ECO:0007669"/>
    <property type="project" value="TreeGrafter"/>
</dbReference>
<evidence type="ECO:0000313" key="8">
    <source>
        <dbReference type="EMBL" id="PBC26472.1"/>
    </source>
</evidence>
<dbReference type="PANTHER" id="PTHR24179">
    <property type="entry name" value="PROTEIN PHOSPHATASE 1 REGULATORY SUBUNIT 12"/>
    <property type="match status" value="1"/>
</dbReference>